<dbReference type="SMART" id="SM00530">
    <property type="entry name" value="HTH_XRE"/>
    <property type="match status" value="1"/>
</dbReference>
<accession>D2AWA4</accession>
<dbReference type="CDD" id="cd00093">
    <property type="entry name" value="HTH_XRE"/>
    <property type="match status" value="1"/>
</dbReference>
<dbReference type="KEGG" id="sro:Sros_2072"/>
<dbReference type="Pfam" id="PF19054">
    <property type="entry name" value="DUF5753"/>
    <property type="match status" value="1"/>
</dbReference>
<dbReference type="GO" id="GO:0003677">
    <property type="term" value="F:DNA binding"/>
    <property type="evidence" value="ECO:0007669"/>
    <property type="project" value="InterPro"/>
</dbReference>
<dbReference type="InterPro" id="IPR043917">
    <property type="entry name" value="DUF5753"/>
</dbReference>
<dbReference type="RefSeq" id="WP_012888802.1">
    <property type="nucleotide sequence ID" value="NC_013595.1"/>
</dbReference>
<dbReference type="EMBL" id="CP001814">
    <property type="protein sequence ID" value="ACZ85057.1"/>
    <property type="molecule type" value="Genomic_DNA"/>
</dbReference>
<dbReference type="HOGENOM" id="CLU_055817_1_1_11"/>
<evidence type="ECO:0000313" key="2">
    <source>
        <dbReference type="EMBL" id="ACZ85057.1"/>
    </source>
</evidence>
<dbReference type="PROSITE" id="PS50943">
    <property type="entry name" value="HTH_CROC1"/>
    <property type="match status" value="1"/>
</dbReference>
<dbReference type="Proteomes" id="UP000002029">
    <property type="component" value="Chromosome"/>
</dbReference>
<organism evidence="2 3">
    <name type="scientific">Streptosporangium roseum (strain ATCC 12428 / DSM 43021 / JCM 3005 / KCTC 9067 / NCIMB 10171 / NRRL 2505 / NI 9100)</name>
    <dbReference type="NCBI Taxonomy" id="479432"/>
    <lineage>
        <taxon>Bacteria</taxon>
        <taxon>Bacillati</taxon>
        <taxon>Actinomycetota</taxon>
        <taxon>Actinomycetes</taxon>
        <taxon>Streptosporangiales</taxon>
        <taxon>Streptosporangiaceae</taxon>
        <taxon>Streptosporangium</taxon>
    </lineage>
</organism>
<dbReference type="AlphaFoldDB" id="D2AWA4"/>
<dbReference type="OrthoDB" id="5177725at2"/>
<evidence type="ECO:0000259" key="1">
    <source>
        <dbReference type="PROSITE" id="PS50943"/>
    </source>
</evidence>
<gene>
    <name evidence="2" type="ordered locus">Sros_2072</name>
</gene>
<name>D2AWA4_STRRD</name>
<feature type="domain" description="HTH cro/C1-type" evidence="1">
    <location>
        <begin position="19"/>
        <end position="75"/>
    </location>
</feature>
<dbReference type="STRING" id="479432.Sros_2072"/>
<dbReference type="InterPro" id="IPR001387">
    <property type="entry name" value="Cro/C1-type_HTH"/>
</dbReference>
<proteinExistence type="predicted"/>
<keyword evidence="3" id="KW-1185">Reference proteome</keyword>
<dbReference type="Pfam" id="PF13560">
    <property type="entry name" value="HTH_31"/>
    <property type="match status" value="1"/>
</dbReference>
<sequence>MTTSRQSPTVRRRRLSAELRRLREAANMTADLVAERLEWSRGKLSRIENAQWQRPNPRDVRDLLDVYGVIDPGQREAMITLARESRQRGWWTTYKDVLAGSYVDLEAEASTISTFEPLVIPGLLQTPAYTAEITRAALVRDPAEVERRVALRMKRQCLLTQEDAPRFWAVIDEAALIRPLSSLLVVREQLQRLIETEPLEHVTIQVLPLAAGLHAGMAGQFVIMEFPEDPKIVYVETGTDGLYLEKPQELARYTLVFQHLCATALAPDASLAYLSDMIDKLK</sequence>
<dbReference type="eggNOG" id="COG1396">
    <property type="taxonomic scope" value="Bacteria"/>
</dbReference>
<dbReference type="SUPFAM" id="SSF47413">
    <property type="entry name" value="lambda repressor-like DNA-binding domains"/>
    <property type="match status" value="1"/>
</dbReference>
<protein>
    <recommendedName>
        <fullName evidence="1">HTH cro/C1-type domain-containing protein</fullName>
    </recommendedName>
</protein>
<dbReference type="InterPro" id="IPR010982">
    <property type="entry name" value="Lambda_DNA-bd_dom_sf"/>
</dbReference>
<dbReference type="Gene3D" id="1.10.260.40">
    <property type="entry name" value="lambda repressor-like DNA-binding domains"/>
    <property type="match status" value="1"/>
</dbReference>
<reference evidence="2 3" key="1">
    <citation type="journal article" date="2010" name="Stand. Genomic Sci.">
        <title>Complete genome sequence of Streptosporangium roseum type strain (NI 9100).</title>
        <authorList>
            <person name="Nolan M."/>
            <person name="Sikorski J."/>
            <person name="Jando M."/>
            <person name="Lucas S."/>
            <person name="Lapidus A."/>
            <person name="Glavina Del Rio T."/>
            <person name="Chen F."/>
            <person name="Tice H."/>
            <person name="Pitluck S."/>
            <person name="Cheng J.F."/>
            <person name="Chertkov O."/>
            <person name="Sims D."/>
            <person name="Meincke L."/>
            <person name="Brettin T."/>
            <person name="Han C."/>
            <person name="Detter J.C."/>
            <person name="Bruce D."/>
            <person name="Goodwin L."/>
            <person name="Land M."/>
            <person name="Hauser L."/>
            <person name="Chang Y.J."/>
            <person name="Jeffries C.D."/>
            <person name="Ivanova N."/>
            <person name="Mavromatis K."/>
            <person name="Mikhailova N."/>
            <person name="Chen A."/>
            <person name="Palaniappan K."/>
            <person name="Chain P."/>
            <person name="Rohde M."/>
            <person name="Goker M."/>
            <person name="Bristow J."/>
            <person name="Eisen J.A."/>
            <person name="Markowitz V."/>
            <person name="Hugenholtz P."/>
            <person name="Kyrpides N.C."/>
            <person name="Klenk H.P."/>
        </authorList>
    </citation>
    <scope>NUCLEOTIDE SEQUENCE [LARGE SCALE GENOMIC DNA]</scope>
    <source>
        <strain evidence="3">ATCC 12428 / DSM 43021 / JCM 3005 / NI 9100</strain>
    </source>
</reference>
<evidence type="ECO:0000313" key="3">
    <source>
        <dbReference type="Proteomes" id="UP000002029"/>
    </source>
</evidence>